<name>A0A9X8JF95_9GAMM</name>
<dbReference type="InterPro" id="IPR005467">
    <property type="entry name" value="His_kinase_dom"/>
</dbReference>
<dbReference type="SMART" id="SM00387">
    <property type="entry name" value="HATPase_c"/>
    <property type="match status" value="1"/>
</dbReference>
<dbReference type="CDD" id="cd00082">
    <property type="entry name" value="HisKA"/>
    <property type="match status" value="1"/>
</dbReference>
<organism evidence="16 17">
    <name type="scientific">Pectobacterium zantedeschiae</name>
    <dbReference type="NCBI Taxonomy" id="2034769"/>
    <lineage>
        <taxon>Bacteria</taxon>
        <taxon>Pseudomonadati</taxon>
        <taxon>Pseudomonadota</taxon>
        <taxon>Gammaproteobacteria</taxon>
        <taxon>Enterobacterales</taxon>
        <taxon>Pectobacteriaceae</taxon>
        <taxon>Pectobacterium</taxon>
    </lineage>
</organism>
<evidence type="ECO:0000256" key="11">
    <source>
        <dbReference type="ARBA" id="ARBA00022989"/>
    </source>
</evidence>
<keyword evidence="6" id="KW-0808">Transferase</keyword>
<dbReference type="Pfam" id="PF00512">
    <property type="entry name" value="HisKA"/>
    <property type="match status" value="1"/>
</dbReference>
<feature type="domain" description="Histidine kinase" evidence="15">
    <location>
        <begin position="346"/>
        <end position="557"/>
    </location>
</feature>
<keyword evidence="12" id="KW-0902">Two-component regulatory system</keyword>
<evidence type="ECO:0000256" key="13">
    <source>
        <dbReference type="ARBA" id="ARBA00023136"/>
    </source>
</evidence>
<keyword evidence="10" id="KW-0067">ATP-binding</keyword>
<dbReference type="PANTHER" id="PTHR43065:SF46">
    <property type="entry name" value="C4-DICARBOXYLATE TRANSPORT SENSOR PROTEIN DCTB"/>
    <property type="match status" value="1"/>
</dbReference>
<dbReference type="InterPro" id="IPR003661">
    <property type="entry name" value="HisK_dim/P_dom"/>
</dbReference>
<dbReference type="InterPro" id="IPR033479">
    <property type="entry name" value="dCache_1"/>
</dbReference>
<evidence type="ECO:0000256" key="9">
    <source>
        <dbReference type="ARBA" id="ARBA00022777"/>
    </source>
</evidence>
<protein>
    <recommendedName>
        <fullName evidence="3">histidine kinase</fullName>
        <ecNumber evidence="3">2.7.13.3</ecNumber>
    </recommendedName>
</protein>
<sequence length="565" mass="64403">MRLDMYKATLHSTIEQYYYLPYMMAMDQVVFSAVKNQDEKEKLNELNLHLKKINELTKAAALYVVDVNGKTIASSNWDEPGSYVGHNYSFRPYFIQAMKGTLGKFYGIGDTTYKPGFFISWAIEDKGKKIGVIIVKISLNILENAWSEGPDNIMISDENGIVFLSSDEDWRMKVLQPLSVQTRKKLQETRQYFIQSLDSINIYTCFSTNDFMLLNFTAQESCYFPSYYSQKILIPEFNWTVTLLSNIEGEYWSVAIVFFVVISTYSILLVIIGYVRMKMRSQALLKEANELLELKVNARTQELKEINQQLILEMNERIQAEKGLQTVREALAESSKLAALGQMATEMAHEQNQPLAAIRALTDNARKMLEKEMYTQLDQNLKYIISLVERMTQLITELKTFACRHRVPKGQADVVKAIYKAVALLNHNLEKNNVILRVNAPSTPLIAICDELGLEQIFSNLLINALDAMELSPVKRLDIHLKRMADRVLVTIKDSGPGFASDVVDRVFDPFFTTKKRGMGLGLAIVKEIIRNSEGNIQAENHADGGAIFTISWPERRDTHESTEN</sequence>
<feature type="transmembrane region" description="Helical" evidence="14">
    <location>
        <begin position="251"/>
        <end position="275"/>
    </location>
</feature>
<dbReference type="InterPro" id="IPR036890">
    <property type="entry name" value="HATPase_C_sf"/>
</dbReference>
<keyword evidence="8" id="KW-0547">Nucleotide-binding</keyword>
<evidence type="ECO:0000256" key="1">
    <source>
        <dbReference type="ARBA" id="ARBA00000085"/>
    </source>
</evidence>
<keyword evidence="9 16" id="KW-0418">Kinase</keyword>
<dbReference type="PRINTS" id="PR00344">
    <property type="entry name" value="BCTRLSENSOR"/>
</dbReference>
<evidence type="ECO:0000313" key="17">
    <source>
        <dbReference type="Proteomes" id="UP001138460"/>
    </source>
</evidence>
<dbReference type="CDD" id="cd12914">
    <property type="entry name" value="PDC1_DGC_like"/>
    <property type="match status" value="1"/>
</dbReference>
<evidence type="ECO:0000259" key="15">
    <source>
        <dbReference type="PROSITE" id="PS50109"/>
    </source>
</evidence>
<evidence type="ECO:0000256" key="10">
    <source>
        <dbReference type="ARBA" id="ARBA00022840"/>
    </source>
</evidence>
<dbReference type="Proteomes" id="UP001138460">
    <property type="component" value="Unassembled WGS sequence"/>
</dbReference>
<dbReference type="EMBL" id="NWTM01000005">
    <property type="protein sequence ID" value="RYC39570.1"/>
    <property type="molecule type" value="Genomic_DNA"/>
</dbReference>
<evidence type="ECO:0000313" key="16">
    <source>
        <dbReference type="EMBL" id="RYC39570.1"/>
    </source>
</evidence>
<dbReference type="OrthoDB" id="9772100at2"/>
<evidence type="ECO:0000256" key="4">
    <source>
        <dbReference type="ARBA" id="ARBA00022475"/>
    </source>
</evidence>
<dbReference type="SUPFAM" id="SSF47384">
    <property type="entry name" value="Homodimeric domain of signal transducing histidine kinase"/>
    <property type="match status" value="1"/>
</dbReference>
<dbReference type="AlphaFoldDB" id="A0A9X8JF95"/>
<dbReference type="GO" id="GO:0005524">
    <property type="term" value="F:ATP binding"/>
    <property type="evidence" value="ECO:0007669"/>
    <property type="project" value="UniProtKB-KW"/>
</dbReference>
<dbReference type="SUPFAM" id="SSF55874">
    <property type="entry name" value="ATPase domain of HSP90 chaperone/DNA topoisomerase II/histidine kinase"/>
    <property type="match status" value="1"/>
</dbReference>
<reference evidence="16 17" key="1">
    <citation type="journal article" date="2018" name="Syst. Appl. Microbiol.">
        <title>Pectobacterium zantedeschiae sp. nov. a new species of a soft rot pathogen isolated from Calla lily (Zantedeschia spp.).</title>
        <authorList>
            <person name="Waleron M."/>
            <person name="Misztak A."/>
            <person name="Waleron M."/>
            <person name="Franczuk M."/>
            <person name="Jonca J."/>
            <person name="Wielgomas B."/>
            <person name="Mikicinski A."/>
            <person name="Popovic T."/>
            <person name="Waleron K."/>
        </authorList>
    </citation>
    <scope>NUCLEOTIDE SEQUENCE [LARGE SCALE GENOMIC DNA]</scope>
    <source>
        <strain evidence="16 17">9M</strain>
    </source>
</reference>
<evidence type="ECO:0000256" key="5">
    <source>
        <dbReference type="ARBA" id="ARBA00022553"/>
    </source>
</evidence>
<dbReference type="PIRSF" id="PIRSF036431">
    <property type="entry name" value="STHK_DctB"/>
    <property type="match status" value="1"/>
</dbReference>
<comment type="subcellular location">
    <subcellularLocation>
        <location evidence="2">Cell membrane</location>
        <topology evidence="2">Multi-pass membrane protein</topology>
    </subcellularLocation>
</comment>
<keyword evidence="11 14" id="KW-1133">Transmembrane helix</keyword>
<dbReference type="Gene3D" id="1.10.287.130">
    <property type="match status" value="1"/>
</dbReference>
<evidence type="ECO:0000256" key="2">
    <source>
        <dbReference type="ARBA" id="ARBA00004651"/>
    </source>
</evidence>
<keyword evidence="7 14" id="KW-0812">Transmembrane</keyword>
<dbReference type="InterPro" id="IPR029151">
    <property type="entry name" value="Sensor-like_sf"/>
</dbReference>
<keyword evidence="13 14" id="KW-0472">Membrane</keyword>
<comment type="caution">
    <text evidence="16">The sequence shown here is derived from an EMBL/GenBank/DDBJ whole genome shotgun (WGS) entry which is preliminary data.</text>
</comment>
<dbReference type="SMART" id="SM00388">
    <property type="entry name" value="HisKA"/>
    <property type="match status" value="1"/>
</dbReference>
<keyword evidence="5" id="KW-0597">Phosphoprotein</keyword>
<evidence type="ECO:0000256" key="8">
    <source>
        <dbReference type="ARBA" id="ARBA00022741"/>
    </source>
</evidence>
<dbReference type="EC" id="2.7.13.3" evidence="3"/>
<dbReference type="InterPro" id="IPR017055">
    <property type="entry name" value="Sig_transdc_His_kinase_DctB"/>
</dbReference>
<dbReference type="SUPFAM" id="SSF103190">
    <property type="entry name" value="Sensory domain-like"/>
    <property type="match status" value="1"/>
</dbReference>
<dbReference type="Pfam" id="PF02743">
    <property type="entry name" value="dCache_1"/>
    <property type="match status" value="1"/>
</dbReference>
<dbReference type="InterPro" id="IPR003594">
    <property type="entry name" value="HATPase_dom"/>
</dbReference>
<dbReference type="GO" id="GO:0000155">
    <property type="term" value="F:phosphorelay sensor kinase activity"/>
    <property type="evidence" value="ECO:0007669"/>
    <property type="project" value="InterPro"/>
</dbReference>
<dbReference type="GO" id="GO:0005886">
    <property type="term" value="C:plasma membrane"/>
    <property type="evidence" value="ECO:0007669"/>
    <property type="project" value="UniProtKB-SubCell"/>
</dbReference>
<comment type="catalytic activity">
    <reaction evidence="1">
        <text>ATP + protein L-histidine = ADP + protein N-phospho-L-histidine.</text>
        <dbReference type="EC" id="2.7.13.3"/>
    </reaction>
</comment>
<dbReference type="InterPro" id="IPR004358">
    <property type="entry name" value="Sig_transdc_His_kin-like_C"/>
</dbReference>
<dbReference type="Pfam" id="PF02518">
    <property type="entry name" value="HATPase_c"/>
    <property type="match status" value="1"/>
</dbReference>
<evidence type="ECO:0000256" key="6">
    <source>
        <dbReference type="ARBA" id="ARBA00022679"/>
    </source>
</evidence>
<proteinExistence type="predicted"/>
<evidence type="ECO:0000256" key="14">
    <source>
        <dbReference type="SAM" id="Phobius"/>
    </source>
</evidence>
<dbReference type="InterPro" id="IPR036097">
    <property type="entry name" value="HisK_dim/P_sf"/>
</dbReference>
<dbReference type="Gene3D" id="3.30.450.20">
    <property type="entry name" value="PAS domain"/>
    <property type="match status" value="2"/>
</dbReference>
<accession>A0A9X8JF95</accession>
<dbReference type="PANTHER" id="PTHR43065">
    <property type="entry name" value="SENSOR HISTIDINE KINASE"/>
    <property type="match status" value="1"/>
</dbReference>
<dbReference type="PROSITE" id="PS50109">
    <property type="entry name" value="HIS_KIN"/>
    <property type="match status" value="1"/>
</dbReference>
<keyword evidence="17" id="KW-1185">Reference proteome</keyword>
<evidence type="ECO:0000256" key="3">
    <source>
        <dbReference type="ARBA" id="ARBA00012438"/>
    </source>
</evidence>
<keyword evidence="4" id="KW-1003">Cell membrane</keyword>
<dbReference type="Gene3D" id="3.30.565.10">
    <property type="entry name" value="Histidine kinase-like ATPase, C-terminal domain"/>
    <property type="match status" value="1"/>
</dbReference>
<gene>
    <name evidence="16" type="ORF">CLR69_20930</name>
</gene>
<evidence type="ECO:0000256" key="7">
    <source>
        <dbReference type="ARBA" id="ARBA00022692"/>
    </source>
</evidence>
<evidence type="ECO:0000256" key="12">
    <source>
        <dbReference type="ARBA" id="ARBA00023012"/>
    </source>
</evidence>